<feature type="region of interest" description="Disordered" evidence="1">
    <location>
        <begin position="372"/>
        <end position="410"/>
    </location>
</feature>
<organism evidence="2 3">
    <name type="scientific">Fistulifera solaris</name>
    <name type="common">Oleaginous diatom</name>
    <dbReference type="NCBI Taxonomy" id="1519565"/>
    <lineage>
        <taxon>Eukaryota</taxon>
        <taxon>Sar</taxon>
        <taxon>Stramenopiles</taxon>
        <taxon>Ochrophyta</taxon>
        <taxon>Bacillariophyta</taxon>
        <taxon>Bacillariophyceae</taxon>
        <taxon>Bacillariophycidae</taxon>
        <taxon>Naviculales</taxon>
        <taxon>Naviculaceae</taxon>
        <taxon>Fistulifera</taxon>
    </lineage>
</organism>
<evidence type="ECO:0000313" key="3">
    <source>
        <dbReference type="Proteomes" id="UP000198406"/>
    </source>
</evidence>
<comment type="caution">
    <text evidence="2">The sequence shown here is derived from an EMBL/GenBank/DDBJ whole genome shotgun (WGS) entry which is preliminary data.</text>
</comment>
<accession>A0A1Z5KSG0</accession>
<feature type="compositionally biased region" description="Acidic residues" evidence="1">
    <location>
        <begin position="380"/>
        <end position="390"/>
    </location>
</feature>
<feature type="compositionally biased region" description="Basic residues" evidence="1">
    <location>
        <begin position="111"/>
        <end position="124"/>
    </location>
</feature>
<protein>
    <submittedName>
        <fullName evidence="2">Uncharacterized protein</fullName>
    </submittedName>
</protein>
<feature type="compositionally biased region" description="Low complexity" evidence="1">
    <location>
        <begin position="198"/>
        <end position="209"/>
    </location>
</feature>
<reference evidence="2 3" key="1">
    <citation type="journal article" date="2015" name="Plant Cell">
        <title>Oil accumulation by the oleaginous diatom Fistulifera solaris as revealed by the genome and transcriptome.</title>
        <authorList>
            <person name="Tanaka T."/>
            <person name="Maeda Y."/>
            <person name="Veluchamy A."/>
            <person name="Tanaka M."/>
            <person name="Abida H."/>
            <person name="Marechal E."/>
            <person name="Bowler C."/>
            <person name="Muto M."/>
            <person name="Sunaga Y."/>
            <person name="Tanaka M."/>
            <person name="Yoshino T."/>
            <person name="Taniguchi T."/>
            <person name="Fukuda Y."/>
            <person name="Nemoto M."/>
            <person name="Matsumoto M."/>
            <person name="Wong P.S."/>
            <person name="Aburatani S."/>
            <person name="Fujibuchi W."/>
        </authorList>
    </citation>
    <scope>NUCLEOTIDE SEQUENCE [LARGE SCALE GENOMIC DNA]</scope>
    <source>
        <strain evidence="2 3">JPCC DA0580</strain>
    </source>
</reference>
<proteinExistence type="predicted"/>
<feature type="region of interest" description="Disordered" evidence="1">
    <location>
        <begin position="64"/>
        <end position="161"/>
    </location>
</feature>
<dbReference type="EMBL" id="BDSP01000285">
    <property type="protein sequence ID" value="GAX29035.1"/>
    <property type="molecule type" value="Genomic_DNA"/>
</dbReference>
<feature type="compositionally biased region" description="Low complexity" evidence="1">
    <location>
        <begin position="315"/>
        <end position="328"/>
    </location>
</feature>
<dbReference type="InParanoid" id="A0A1Z5KSG0"/>
<feature type="region of interest" description="Disordered" evidence="1">
    <location>
        <begin position="190"/>
        <end position="209"/>
    </location>
</feature>
<feature type="compositionally biased region" description="Polar residues" evidence="1">
    <location>
        <begin position="145"/>
        <end position="161"/>
    </location>
</feature>
<feature type="compositionally biased region" description="Basic and acidic residues" evidence="1">
    <location>
        <begin position="134"/>
        <end position="144"/>
    </location>
</feature>
<feature type="compositionally biased region" description="Basic and acidic residues" evidence="1">
    <location>
        <begin position="99"/>
        <end position="110"/>
    </location>
</feature>
<name>A0A1Z5KSG0_FISSO</name>
<dbReference type="Proteomes" id="UP000198406">
    <property type="component" value="Unassembled WGS sequence"/>
</dbReference>
<evidence type="ECO:0000313" key="2">
    <source>
        <dbReference type="EMBL" id="GAX29035.1"/>
    </source>
</evidence>
<dbReference type="AlphaFoldDB" id="A0A1Z5KSG0"/>
<gene>
    <name evidence="2" type="ORF">FisN_7Hh373</name>
</gene>
<feature type="compositionally biased region" description="Low complexity" evidence="1">
    <location>
        <begin position="391"/>
        <end position="405"/>
    </location>
</feature>
<feature type="compositionally biased region" description="Polar residues" evidence="1">
    <location>
        <begin position="329"/>
        <end position="344"/>
    </location>
</feature>
<feature type="region of interest" description="Disordered" evidence="1">
    <location>
        <begin position="297"/>
        <end position="344"/>
    </location>
</feature>
<keyword evidence="3" id="KW-1185">Reference proteome</keyword>
<sequence length="504" mass="57945">MLQSALQRWAHEISHNFNVEQRLQEQEDRVQQIEYTLQPFTVPFENRVASFLEIEHEQQRAIERLSRKQPAVQEITTTTSNPPTRPKPCPESLLYDSVLQDKQKKEEKENHRTRRKSSTKKRWTVTKGTPKNANVREETKEEMRSTTTTRQESARSSTVDTKRASSIQVALQQLDESMALLLTNRSSLVEHQHSKQQSTSSSSTTSEAPSTVVASRWTVAEDDSALYCPTLVPGHAQQATGSAVRRPSNIQMNEENVRNHEMDLQLTIDEEDDDPLQLLTTCDLDQKYHLEQDLSKPHGFRVVPNDSTTTPRNQTTTVESTKSTVKTTNYHPTTTQSNGRQLSSSTPMRLLQHEMQQHHPDATLLLHQTLSSPQFHPNHDDEDEDNDDENTQQSMQHSSSTSNNNCSLFQDTSQDHTRLPFITEQEYSAAPRIVQMQMSWENMNQAIEQWNQTNVVTPIPYEDALEIWNSDATPNRVVLMALCHFRRLWLKSQEDGKMWFDVCL</sequence>
<evidence type="ECO:0000256" key="1">
    <source>
        <dbReference type="SAM" id="MobiDB-lite"/>
    </source>
</evidence>
<feature type="compositionally biased region" description="Polar residues" evidence="1">
    <location>
        <begin position="305"/>
        <end position="314"/>
    </location>
</feature>